<keyword evidence="2" id="KW-0378">Hydrolase</keyword>
<dbReference type="CDD" id="cd10917">
    <property type="entry name" value="CE4_NodB_like_6s_7s"/>
    <property type="match status" value="1"/>
</dbReference>
<dbReference type="PROSITE" id="PS51677">
    <property type="entry name" value="NODB"/>
    <property type="match status" value="1"/>
</dbReference>
<evidence type="ECO:0000313" key="4">
    <source>
        <dbReference type="EMBL" id="BBX82732.1"/>
    </source>
</evidence>
<dbReference type="Gene3D" id="3.20.20.370">
    <property type="entry name" value="Glycoside hydrolase/deacetylase"/>
    <property type="match status" value="1"/>
</dbReference>
<evidence type="ECO:0000256" key="1">
    <source>
        <dbReference type="ARBA" id="ARBA00022723"/>
    </source>
</evidence>
<gene>
    <name evidence="4" type="ORF">MAUB_06050</name>
</gene>
<reference evidence="4 5" key="1">
    <citation type="journal article" date="2019" name="Emerg. Microbes Infect.">
        <title>Comprehensive subspecies identification of 175 nontuberculous mycobacteria species based on 7547 genomic profiles.</title>
        <authorList>
            <person name="Matsumoto Y."/>
            <person name="Kinjo T."/>
            <person name="Motooka D."/>
            <person name="Nabeya D."/>
            <person name="Jung N."/>
            <person name="Uechi K."/>
            <person name="Horii T."/>
            <person name="Iida T."/>
            <person name="Fujita J."/>
            <person name="Nakamura S."/>
        </authorList>
    </citation>
    <scope>NUCLEOTIDE SEQUENCE [LARGE SCALE GENOMIC DNA]</scope>
    <source>
        <strain evidence="4 5">JCM 15296</strain>
    </source>
</reference>
<name>A0ABM7I833_9MYCO</name>
<evidence type="ECO:0000313" key="5">
    <source>
        <dbReference type="Proteomes" id="UP000465609"/>
    </source>
</evidence>
<dbReference type="PROSITE" id="PS51318">
    <property type="entry name" value="TAT"/>
    <property type="match status" value="1"/>
</dbReference>
<accession>A0ABM7I833</accession>
<keyword evidence="5" id="KW-1185">Reference proteome</keyword>
<evidence type="ECO:0000259" key="3">
    <source>
        <dbReference type="PROSITE" id="PS51677"/>
    </source>
</evidence>
<protein>
    <submittedName>
        <fullName evidence="4">Polysaccharide deacetylase</fullName>
    </submittedName>
</protein>
<sequence length="287" mass="30661">MRAVSMLNRRAFLAGLGAAITVPPVVATIEVARTALATAVTAPHAVASAPAVPDLAGAIAPGAPALLPPPPAAARVALPATGVLSVLPGQGDLLALTVDDGVDSNVVRLYTQFAKDTGIRLTFFVNGSYRSWTDNASLLRPLVESGQIQLGNHTWSHPDLTTQSPAQIADQIQRNHAFLSNTYGVDARPYLRPPYGRHNAAVRAVAADLGYTLTTMWTGSLADSTVITEDYIVKMADTHFRPQNIVLGHLNHAPVTHVFDRLTDVVRSRHLRTVTFNDVFLPNHPTP</sequence>
<keyword evidence="1" id="KW-0479">Metal-binding</keyword>
<dbReference type="PANTHER" id="PTHR10587:SF133">
    <property type="entry name" value="CHITIN DEACETYLASE 1-RELATED"/>
    <property type="match status" value="1"/>
</dbReference>
<dbReference type="SUPFAM" id="SSF88713">
    <property type="entry name" value="Glycoside hydrolase/deacetylase"/>
    <property type="match status" value="1"/>
</dbReference>
<dbReference type="InterPro" id="IPR002509">
    <property type="entry name" value="NODB_dom"/>
</dbReference>
<dbReference type="InterPro" id="IPR006311">
    <property type="entry name" value="TAT_signal"/>
</dbReference>
<dbReference type="Pfam" id="PF01522">
    <property type="entry name" value="Polysacc_deac_1"/>
    <property type="match status" value="1"/>
</dbReference>
<organism evidence="4 5">
    <name type="scientific">Mycolicibacterium aubagnense</name>
    <dbReference type="NCBI Taxonomy" id="319707"/>
    <lineage>
        <taxon>Bacteria</taxon>
        <taxon>Bacillati</taxon>
        <taxon>Actinomycetota</taxon>
        <taxon>Actinomycetes</taxon>
        <taxon>Mycobacteriales</taxon>
        <taxon>Mycobacteriaceae</taxon>
        <taxon>Mycolicibacterium</taxon>
    </lineage>
</organism>
<dbReference type="EMBL" id="AP022577">
    <property type="protein sequence ID" value="BBX82732.1"/>
    <property type="molecule type" value="Genomic_DNA"/>
</dbReference>
<feature type="domain" description="NodB homology" evidence="3">
    <location>
        <begin position="92"/>
        <end position="274"/>
    </location>
</feature>
<dbReference type="InterPro" id="IPR011330">
    <property type="entry name" value="Glyco_hydro/deAcase_b/a-brl"/>
</dbReference>
<dbReference type="PANTHER" id="PTHR10587">
    <property type="entry name" value="GLYCOSYL TRANSFERASE-RELATED"/>
    <property type="match status" value="1"/>
</dbReference>
<dbReference type="Proteomes" id="UP000465609">
    <property type="component" value="Chromosome"/>
</dbReference>
<dbReference type="InterPro" id="IPR050248">
    <property type="entry name" value="Polysacc_deacetylase_ArnD"/>
</dbReference>
<evidence type="ECO:0000256" key="2">
    <source>
        <dbReference type="ARBA" id="ARBA00022801"/>
    </source>
</evidence>
<proteinExistence type="predicted"/>